<evidence type="ECO:0000313" key="2">
    <source>
        <dbReference type="EMBL" id="EHO69439.1"/>
    </source>
</evidence>
<evidence type="ECO:0000313" key="3">
    <source>
        <dbReference type="Proteomes" id="UP000003167"/>
    </source>
</evidence>
<comment type="caution">
    <text evidence="2">The sequence shown here is derived from an EMBL/GenBank/DDBJ whole genome shotgun (WGS) entry which is preliminary data.</text>
</comment>
<keyword evidence="3" id="KW-1185">Reference proteome</keyword>
<protein>
    <submittedName>
        <fullName evidence="2">Uncharacterized protein</fullName>
    </submittedName>
</protein>
<dbReference type="HOGENOM" id="CLU_2956785_0_0_10"/>
<organism evidence="2 3">
    <name type="scientific">Segatella maculosa OT 289</name>
    <dbReference type="NCBI Taxonomy" id="999422"/>
    <lineage>
        <taxon>Bacteria</taxon>
        <taxon>Pseudomonadati</taxon>
        <taxon>Bacteroidota</taxon>
        <taxon>Bacteroidia</taxon>
        <taxon>Bacteroidales</taxon>
        <taxon>Prevotellaceae</taxon>
        <taxon>Segatella</taxon>
    </lineage>
</organism>
<feature type="region of interest" description="Disordered" evidence="1">
    <location>
        <begin position="34"/>
        <end position="59"/>
    </location>
</feature>
<name>H1HNG0_9BACT</name>
<sequence>MKRKRNLYFLTEKLTNRVLILYLSNLLKSFKRSAKNEKSNRSLNKLTNEKLDNQSVSLP</sequence>
<gene>
    <name evidence="2" type="ORF">HMPREF9944_01704</name>
</gene>
<reference evidence="2 3" key="1">
    <citation type="submission" date="2011-12" db="EMBL/GenBank/DDBJ databases">
        <title>The Genome Sequence of Prevotella maculosa OT 289.</title>
        <authorList>
            <consortium name="The Broad Institute Genome Sequencing Platform"/>
            <person name="Earl A."/>
            <person name="Ward D."/>
            <person name="Feldgarden M."/>
            <person name="Gevers D."/>
            <person name="Izard J."/>
            <person name="Blanton J.M."/>
            <person name="Mathney J."/>
            <person name="Tanner A.C."/>
            <person name="Dewhirst F.E."/>
            <person name="Young S.K."/>
            <person name="Zeng Q."/>
            <person name="Gargeya S."/>
            <person name="Fitzgerald M."/>
            <person name="Haas B."/>
            <person name="Abouelleil A."/>
            <person name="Alvarado L."/>
            <person name="Arachchi H.M."/>
            <person name="Berlin A."/>
            <person name="Chapman S.B."/>
            <person name="Gearin G."/>
            <person name="Goldberg J."/>
            <person name="Griggs A."/>
            <person name="Gujja S."/>
            <person name="Hansen M."/>
            <person name="Heiman D."/>
            <person name="Howarth C."/>
            <person name="Larimer J."/>
            <person name="Lui A."/>
            <person name="MacDonald P.J.P."/>
            <person name="McCowen C."/>
            <person name="Montmayeur A."/>
            <person name="Murphy C."/>
            <person name="Neiman D."/>
            <person name="Pearson M."/>
            <person name="Priest M."/>
            <person name="Roberts A."/>
            <person name="Saif S."/>
            <person name="Shea T."/>
            <person name="Sisk P."/>
            <person name="Stolte C."/>
            <person name="Sykes S."/>
            <person name="Wortman J."/>
            <person name="Nusbaum C."/>
            <person name="Birren B."/>
        </authorList>
    </citation>
    <scope>NUCLEOTIDE SEQUENCE [LARGE SCALE GENOMIC DNA]</scope>
    <source>
        <strain evidence="2 3">OT 289</strain>
    </source>
</reference>
<dbReference type="EMBL" id="AGEK01000029">
    <property type="protein sequence ID" value="EHO69439.1"/>
    <property type="molecule type" value="Genomic_DNA"/>
</dbReference>
<proteinExistence type="predicted"/>
<dbReference type="STRING" id="999422.HMPREF9944_01704"/>
<dbReference type="Proteomes" id="UP000003167">
    <property type="component" value="Unassembled WGS sequence"/>
</dbReference>
<accession>H1HNG0</accession>
<evidence type="ECO:0000256" key="1">
    <source>
        <dbReference type="SAM" id="MobiDB-lite"/>
    </source>
</evidence>
<dbReference type="AlphaFoldDB" id="H1HNG0"/>